<dbReference type="SMART" id="SM00448">
    <property type="entry name" value="REC"/>
    <property type="match status" value="1"/>
</dbReference>
<evidence type="ECO:0000313" key="9">
    <source>
        <dbReference type="EMBL" id="EXI68491.1"/>
    </source>
</evidence>
<dbReference type="CDD" id="cd00082">
    <property type="entry name" value="HisKA"/>
    <property type="match status" value="1"/>
</dbReference>
<evidence type="ECO:0000256" key="6">
    <source>
        <dbReference type="PROSITE-ProRule" id="PRU00169"/>
    </source>
</evidence>
<dbReference type="InterPro" id="IPR004358">
    <property type="entry name" value="Sig_transdc_His_kin-like_C"/>
</dbReference>
<dbReference type="GO" id="GO:0005886">
    <property type="term" value="C:plasma membrane"/>
    <property type="evidence" value="ECO:0007669"/>
    <property type="project" value="TreeGrafter"/>
</dbReference>
<evidence type="ECO:0000256" key="5">
    <source>
        <dbReference type="ARBA" id="ARBA00022777"/>
    </source>
</evidence>
<gene>
    <name evidence="9" type="primary">luxQ_1</name>
    <name evidence="9" type="ORF">AW08_01273</name>
</gene>
<dbReference type="Pfam" id="PF00072">
    <property type="entry name" value="Response_reg"/>
    <property type="match status" value="1"/>
</dbReference>
<dbReference type="PATRIC" id="fig|1454001.3.peg.1297"/>
<dbReference type="PROSITE" id="PS50110">
    <property type="entry name" value="RESPONSE_REGULATORY"/>
    <property type="match status" value="1"/>
</dbReference>
<evidence type="ECO:0000256" key="3">
    <source>
        <dbReference type="ARBA" id="ARBA00022553"/>
    </source>
</evidence>
<comment type="caution">
    <text evidence="9">The sequence shown here is derived from an EMBL/GenBank/DDBJ whole genome shotgun (WGS) entry which is preliminary data.</text>
</comment>
<dbReference type="SMART" id="SM00387">
    <property type="entry name" value="HATPase_c"/>
    <property type="match status" value="1"/>
</dbReference>
<dbReference type="PANTHER" id="PTHR43047:SF9">
    <property type="entry name" value="HISTIDINE KINASE"/>
    <property type="match status" value="1"/>
</dbReference>
<protein>
    <recommendedName>
        <fullName evidence="2">histidine kinase</fullName>
        <ecNumber evidence="2">2.7.13.3</ecNumber>
    </recommendedName>
</protein>
<dbReference type="Pfam" id="PF00512">
    <property type="entry name" value="HisKA"/>
    <property type="match status" value="1"/>
</dbReference>
<dbReference type="InterPro" id="IPR036097">
    <property type="entry name" value="HisK_dim/P_sf"/>
</dbReference>
<reference evidence="9" key="1">
    <citation type="submission" date="2014-02" db="EMBL/GenBank/DDBJ databases">
        <title>Expanding our view of genomic diversity in Candidatus Accumulibacter clades.</title>
        <authorList>
            <person name="Skennerton C.T."/>
            <person name="Barr J.J."/>
            <person name="Slater F.R."/>
            <person name="Bond P.L."/>
            <person name="Tyson G.W."/>
        </authorList>
    </citation>
    <scope>NUCLEOTIDE SEQUENCE [LARGE SCALE GENOMIC DNA]</scope>
</reference>
<dbReference type="InterPro" id="IPR001789">
    <property type="entry name" value="Sig_transdc_resp-reg_receiver"/>
</dbReference>
<dbReference type="Proteomes" id="UP000020218">
    <property type="component" value="Unassembled WGS sequence"/>
</dbReference>
<evidence type="ECO:0000259" key="7">
    <source>
        <dbReference type="PROSITE" id="PS50109"/>
    </source>
</evidence>
<dbReference type="InterPro" id="IPR011006">
    <property type="entry name" value="CheY-like_superfamily"/>
</dbReference>
<dbReference type="InterPro" id="IPR003661">
    <property type="entry name" value="HisK_dim/P_dom"/>
</dbReference>
<dbReference type="SUPFAM" id="SSF52172">
    <property type="entry name" value="CheY-like"/>
    <property type="match status" value="1"/>
</dbReference>
<evidence type="ECO:0000256" key="1">
    <source>
        <dbReference type="ARBA" id="ARBA00000085"/>
    </source>
</evidence>
<dbReference type="InterPro" id="IPR005467">
    <property type="entry name" value="His_kinase_dom"/>
</dbReference>
<feature type="modified residue" description="4-aspartylphosphate" evidence="6">
    <location>
        <position position="309"/>
    </location>
</feature>
<dbReference type="EMBL" id="JFAX01000005">
    <property type="protein sequence ID" value="EXI68491.1"/>
    <property type="molecule type" value="Genomic_DNA"/>
</dbReference>
<keyword evidence="3 6" id="KW-0597">Phosphoprotein</keyword>
<keyword evidence="10" id="KW-1185">Reference proteome</keyword>
<dbReference type="SUPFAM" id="SSF55874">
    <property type="entry name" value="ATPase domain of HSP90 chaperone/DNA topoisomerase II/histidine kinase"/>
    <property type="match status" value="1"/>
</dbReference>
<evidence type="ECO:0000256" key="2">
    <source>
        <dbReference type="ARBA" id="ARBA00012438"/>
    </source>
</evidence>
<name>A0A011N0Y5_9PROT</name>
<sequence length="383" mass="41663">MQPGDQSCGAITRLLAAASHDLRQPLQAVGLWVALLREQAQDPKVRDILGKVQTATQAAERVVDTLLDVTRLELGVVRVHLADFAIASLLEHVASTFAPLARDRQIELRIHQSSAIGHSDPDLLERILFNFVANAIRYSTRGTVLVGCRRHRGFLAIEVWDTGPGIQQERLKAIFQEFVQLGTAETDHHHGSLGLGLSIAQRTAARLGHTIEVMSCIGKGSCFRVEIPIGETLPDRLTRRTQTTAGADDCATALFGSFVVVVADEREQREAIRLLLQDWGCHVVAAASTAEALELLEDHLRLPNVLLADHRLTGHENGWAAIRAIRAALCENIPAAIISGECPSVVDGANETADLALLRKPVSPERLHHCLVSLLVSASRHPV</sequence>
<proteinExistence type="predicted"/>
<dbReference type="Gene3D" id="3.40.50.2300">
    <property type="match status" value="1"/>
</dbReference>
<evidence type="ECO:0000313" key="10">
    <source>
        <dbReference type="Proteomes" id="UP000020218"/>
    </source>
</evidence>
<dbReference type="FunFam" id="3.30.565.10:FF:000049">
    <property type="entry name" value="Two-component sensor histidine kinase"/>
    <property type="match status" value="1"/>
</dbReference>
<evidence type="ECO:0000259" key="8">
    <source>
        <dbReference type="PROSITE" id="PS50110"/>
    </source>
</evidence>
<accession>A0A011N0Y5</accession>
<dbReference type="Gene3D" id="3.30.565.10">
    <property type="entry name" value="Histidine kinase-like ATPase, C-terminal domain"/>
    <property type="match status" value="1"/>
</dbReference>
<dbReference type="Pfam" id="PF02518">
    <property type="entry name" value="HATPase_c"/>
    <property type="match status" value="1"/>
</dbReference>
<dbReference type="EC" id="2.7.13.3" evidence="2"/>
<dbReference type="PROSITE" id="PS50109">
    <property type="entry name" value="HIS_KIN"/>
    <property type="match status" value="1"/>
</dbReference>
<dbReference type="InterPro" id="IPR036890">
    <property type="entry name" value="HATPase_C_sf"/>
</dbReference>
<dbReference type="SUPFAM" id="SSF47384">
    <property type="entry name" value="Homodimeric domain of signal transducing histidine kinase"/>
    <property type="match status" value="1"/>
</dbReference>
<dbReference type="AlphaFoldDB" id="A0A011N0Y5"/>
<dbReference type="SMART" id="SM00388">
    <property type="entry name" value="HisKA"/>
    <property type="match status" value="1"/>
</dbReference>
<dbReference type="PRINTS" id="PR00344">
    <property type="entry name" value="BCTRLSENSOR"/>
</dbReference>
<keyword evidence="5 9" id="KW-0418">Kinase</keyword>
<comment type="catalytic activity">
    <reaction evidence="1">
        <text>ATP + protein L-histidine = ADP + protein N-phospho-L-histidine.</text>
        <dbReference type="EC" id="2.7.13.3"/>
    </reaction>
</comment>
<dbReference type="GO" id="GO:0009927">
    <property type="term" value="F:histidine phosphotransfer kinase activity"/>
    <property type="evidence" value="ECO:0007669"/>
    <property type="project" value="TreeGrafter"/>
</dbReference>
<keyword evidence="4 9" id="KW-0808">Transferase</keyword>
<dbReference type="GO" id="GO:0000155">
    <property type="term" value="F:phosphorelay sensor kinase activity"/>
    <property type="evidence" value="ECO:0007669"/>
    <property type="project" value="InterPro"/>
</dbReference>
<organism evidence="9 10">
    <name type="scientific">Candidatus Accumulibacter adjunctus</name>
    <dbReference type="NCBI Taxonomy" id="1454001"/>
    <lineage>
        <taxon>Bacteria</taxon>
        <taxon>Pseudomonadati</taxon>
        <taxon>Pseudomonadota</taxon>
        <taxon>Betaproteobacteria</taxon>
        <taxon>Candidatus Accumulibacter</taxon>
    </lineage>
</organism>
<dbReference type="Gene3D" id="1.10.287.130">
    <property type="match status" value="1"/>
</dbReference>
<dbReference type="PANTHER" id="PTHR43047">
    <property type="entry name" value="TWO-COMPONENT HISTIDINE PROTEIN KINASE"/>
    <property type="match status" value="1"/>
</dbReference>
<feature type="domain" description="Histidine kinase" evidence="7">
    <location>
        <begin position="17"/>
        <end position="231"/>
    </location>
</feature>
<dbReference type="CDD" id="cd00156">
    <property type="entry name" value="REC"/>
    <property type="match status" value="1"/>
</dbReference>
<dbReference type="STRING" id="1454001.AW08_01273"/>
<dbReference type="InterPro" id="IPR003594">
    <property type="entry name" value="HATPase_dom"/>
</dbReference>
<feature type="domain" description="Response regulatory" evidence="8">
    <location>
        <begin position="258"/>
        <end position="375"/>
    </location>
</feature>
<evidence type="ECO:0000256" key="4">
    <source>
        <dbReference type="ARBA" id="ARBA00022679"/>
    </source>
</evidence>